<proteinExistence type="predicted"/>
<dbReference type="EMBL" id="VICG01000016">
    <property type="protein sequence ID" value="KAA8563921.1"/>
    <property type="molecule type" value="Genomic_DNA"/>
</dbReference>
<dbReference type="Proteomes" id="UP000322873">
    <property type="component" value="Unassembled WGS sequence"/>
</dbReference>
<keyword evidence="2" id="KW-1185">Reference proteome</keyword>
<evidence type="ECO:0000313" key="2">
    <source>
        <dbReference type="Proteomes" id="UP000322873"/>
    </source>
</evidence>
<name>A0A5M9J4S8_MONFR</name>
<protein>
    <submittedName>
        <fullName evidence="1">Uncharacterized protein</fullName>
    </submittedName>
</protein>
<organism evidence="1 2">
    <name type="scientific">Monilinia fructicola</name>
    <name type="common">Brown rot fungus</name>
    <name type="synonym">Ciboria fructicola</name>
    <dbReference type="NCBI Taxonomy" id="38448"/>
    <lineage>
        <taxon>Eukaryota</taxon>
        <taxon>Fungi</taxon>
        <taxon>Dikarya</taxon>
        <taxon>Ascomycota</taxon>
        <taxon>Pezizomycotina</taxon>
        <taxon>Leotiomycetes</taxon>
        <taxon>Helotiales</taxon>
        <taxon>Sclerotiniaceae</taxon>
        <taxon>Monilinia</taxon>
    </lineage>
</organism>
<accession>A0A5M9J4S8</accession>
<comment type="caution">
    <text evidence="1">The sequence shown here is derived from an EMBL/GenBank/DDBJ whole genome shotgun (WGS) entry which is preliminary data.</text>
</comment>
<evidence type="ECO:0000313" key="1">
    <source>
        <dbReference type="EMBL" id="KAA8563921.1"/>
    </source>
</evidence>
<gene>
    <name evidence="1" type="ORF">EYC84_011928</name>
</gene>
<dbReference type="AlphaFoldDB" id="A0A5M9J4S8"/>
<reference evidence="1 2" key="1">
    <citation type="submission" date="2019-06" db="EMBL/GenBank/DDBJ databases">
        <title>Genome Sequence of the Brown Rot Fungal Pathogen Monilinia fructicola.</title>
        <authorList>
            <person name="De Miccolis Angelini R.M."/>
            <person name="Landi L."/>
            <person name="Abate D."/>
            <person name="Pollastro S."/>
            <person name="Romanazzi G."/>
            <person name="Faretra F."/>
        </authorList>
    </citation>
    <scope>NUCLEOTIDE SEQUENCE [LARGE SCALE GENOMIC DNA]</scope>
    <source>
        <strain evidence="1 2">Mfrc123</strain>
    </source>
</reference>
<sequence>MPKRRLIPKDLLRSPFTEKREILKPHLDISVSRFLHPFNYNRLRWRATQIYLLDFRIRQYTDRPFFEL</sequence>